<dbReference type="EMBL" id="EQ973772">
    <property type="protein sequence ID" value="EEF52684.1"/>
    <property type="molecule type" value="Genomic_DNA"/>
</dbReference>
<protein>
    <submittedName>
        <fullName evidence="1">Uncharacterized protein</fullName>
    </submittedName>
</protein>
<keyword evidence="2" id="KW-1185">Reference proteome</keyword>
<dbReference type="AlphaFoldDB" id="B9R854"/>
<dbReference type="InParanoid" id="B9R854"/>
<accession>B9R854</accession>
<proteinExistence type="predicted"/>
<dbReference type="Proteomes" id="UP000008311">
    <property type="component" value="Unassembled WGS sequence"/>
</dbReference>
<organism evidence="1 2">
    <name type="scientific">Ricinus communis</name>
    <name type="common">Castor bean</name>
    <dbReference type="NCBI Taxonomy" id="3988"/>
    <lineage>
        <taxon>Eukaryota</taxon>
        <taxon>Viridiplantae</taxon>
        <taxon>Streptophyta</taxon>
        <taxon>Embryophyta</taxon>
        <taxon>Tracheophyta</taxon>
        <taxon>Spermatophyta</taxon>
        <taxon>Magnoliopsida</taxon>
        <taxon>eudicotyledons</taxon>
        <taxon>Gunneridae</taxon>
        <taxon>Pentapetalae</taxon>
        <taxon>rosids</taxon>
        <taxon>fabids</taxon>
        <taxon>Malpighiales</taxon>
        <taxon>Euphorbiaceae</taxon>
        <taxon>Acalyphoideae</taxon>
        <taxon>Acalypheae</taxon>
        <taxon>Ricinus</taxon>
    </lineage>
</organism>
<sequence length="57" mass="6799">MSETIKQNTLMTIVLNQTWNIRNHIPRIHFQLDILEISIEIDNSKPVTLHKEKYKLV</sequence>
<reference evidence="2" key="1">
    <citation type="journal article" date="2010" name="Nat. Biotechnol.">
        <title>Draft genome sequence of the oilseed species Ricinus communis.</title>
        <authorList>
            <person name="Chan A.P."/>
            <person name="Crabtree J."/>
            <person name="Zhao Q."/>
            <person name="Lorenzi H."/>
            <person name="Orvis J."/>
            <person name="Puiu D."/>
            <person name="Melake-Berhan A."/>
            <person name="Jones K.M."/>
            <person name="Redman J."/>
            <person name="Chen G."/>
            <person name="Cahoon E.B."/>
            <person name="Gedil M."/>
            <person name="Stanke M."/>
            <person name="Haas B.J."/>
            <person name="Wortman J.R."/>
            <person name="Fraser-Liggett C.M."/>
            <person name="Ravel J."/>
            <person name="Rabinowicz P.D."/>
        </authorList>
    </citation>
    <scope>NUCLEOTIDE SEQUENCE [LARGE SCALE GENOMIC DNA]</scope>
    <source>
        <strain evidence="2">cv. Hale</strain>
    </source>
</reference>
<evidence type="ECO:0000313" key="1">
    <source>
        <dbReference type="EMBL" id="EEF52684.1"/>
    </source>
</evidence>
<gene>
    <name evidence="1" type="ORF">RCOM_1596810</name>
</gene>
<name>B9R854_RICCO</name>
<evidence type="ECO:0000313" key="2">
    <source>
        <dbReference type="Proteomes" id="UP000008311"/>
    </source>
</evidence>